<name>T2G6S0_MEGG1</name>
<feature type="transmembrane region" description="Helical" evidence="6">
    <location>
        <begin position="283"/>
        <end position="306"/>
    </location>
</feature>
<proteinExistence type="predicted"/>
<evidence type="ECO:0000256" key="6">
    <source>
        <dbReference type="SAM" id="Phobius"/>
    </source>
</evidence>
<comment type="subcellular location">
    <subcellularLocation>
        <location evidence="1">Cell membrane</location>
        <topology evidence="1">Multi-pass membrane protein</topology>
    </subcellularLocation>
</comment>
<reference evidence="8" key="2">
    <citation type="submission" date="2013-07" db="EMBL/GenBank/DDBJ databases">
        <authorList>
            <person name="Morais-Silva F.O."/>
            <person name="Rezende A.M."/>
            <person name="Pimentel C."/>
            <person name="Resende D.M."/>
            <person name="Santos C.I."/>
            <person name="Clemente C."/>
            <person name="de Oliveira L.M."/>
            <person name="da Silva S.M."/>
            <person name="Costa D.A."/>
            <person name="Varela-Raposo A."/>
            <person name="Horacio E.C.A."/>
            <person name="Matos M."/>
            <person name="Flores O."/>
            <person name="Ruiz J.C."/>
            <person name="Rodrigues-Pousada C."/>
        </authorList>
    </citation>
    <scope>NUCLEOTIDE SEQUENCE [LARGE SCALE GENOMIC DNA]</scope>
    <source>
        <strain evidence="8">ATCC 19364 / DSM 1382 / NCIMB 9332 / VKM B-1759</strain>
    </source>
</reference>
<evidence type="ECO:0000256" key="2">
    <source>
        <dbReference type="ARBA" id="ARBA00022475"/>
    </source>
</evidence>
<keyword evidence="5 6" id="KW-0472">Membrane</keyword>
<dbReference type="AlphaFoldDB" id="T2G6S0"/>
<dbReference type="PATRIC" id="fig|1121448.10.peg.365"/>
<feature type="transmembrane region" description="Helical" evidence="6">
    <location>
        <begin position="127"/>
        <end position="144"/>
    </location>
</feature>
<accession>T2G6S0</accession>
<dbReference type="HOGENOM" id="CLU_048072_3_1_7"/>
<evidence type="ECO:0000256" key="1">
    <source>
        <dbReference type="ARBA" id="ARBA00004651"/>
    </source>
</evidence>
<dbReference type="Proteomes" id="UP000016587">
    <property type="component" value="Chromosome"/>
</dbReference>
<dbReference type="PANTHER" id="PTHR39087:SF2">
    <property type="entry name" value="UPF0104 MEMBRANE PROTEIN MJ1595"/>
    <property type="match status" value="1"/>
</dbReference>
<dbReference type="GO" id="GO:0005886">
    <property type="term" value="C:plasma membrane"/>
    <property type="evidence" value="ECO:0007669"/>
    <property type="project" value="UniProtKB-SubCell"/>
</dbReference>
<keyword evidence="4 6" id="KW-1133">Transmembrane helix</keyword>
<reference evidence="7 8" key="1">
    <citation type="journal article" date="2013" name="J. Bacteriol.">
        <title>Roles of HynAB and Ech, the only two hydrogenases found in the model sulfate reducer Desulfovibrio gigas.</title>
        <authorList>
            <person name="Morais-Silva F.O."/>
            <person name="Santos C.I."/>
            <person name="Rodrigues R."/>
            <person name="Pereira I.A."/>
            <person name="Rodrigues-Pousada C."/>
        </authorList>
    </citation>
    <scope>NUCLEOTIDE SEQUENCE [LARGE SCALE GENOMIC DNA]</scope>
    <source>
        <strain evidence="8">ATCC 19364 / DSM 1382 / NCIMB 9332 / VKM B-1759</strain>
    </source>
</reference>
<evidence type="ECO:0000256" key="4">
    <source>
        <dbReference type="ARBA" id="ARBA00022989"/>
    </source>
</evidence>
<feature type="transmembrane region" description="Helical" evidence="6">
    <location>
        <begin position="44"/>
        <end position="65"/>
    </location>
</feature>
<evidence type="ECO:0000313" key="7">
    <source>
        <dbReference type="EMBL" id="AGW12285.1"/>
    </source>
</evidence>
<dbReference type="Pfam" id="PF03706">
    <property type="entry name" value="LPG_synthase_TM"/>
    <property type="match status" value="1"/>
</dbReference>
<dbReference type="OrthoDB" id="9786506at2"/>
<feature type="transmembrane region" description="Helical" evidence="6">
    <location>
        <begin position="205"/>
        <end position="230"/>
    </location>
</feature>
<feature type="transmembrane region" description="Helical" evidence="6">
    <location>
        <begin position="150"/>
        <end position="169"/>
    </location>
</feature>
<gene>
    <name evidence="7" type="ORF">DGI_0364</name>
</gene>
<dbReference type="eggNOG" id="COG0392">
    <property type="taxonomic scope" value="Bacteria"/>
</dbReference>
<organism evidence="7 8">
    <name type="scientific">Megalodesulfovibrio gigas (strain ATCC 19364 / DSM 1382 / NCIMB 9332 / VKM B-1759)</name>
    <name type="common">Desulfovibrio gigas</name>
    <dbReference type="NCBI Taxonomy" id="1121448"/>
    <lineage>
        <taxon>Bacteria</taxon>
        <taxon>Pseudomonadati</taxon>
        <taxon>Thermodesulfobacteriota</taxon>
        <taxon>Desulfovibrionia</taxon>
        <taxon>Desulfovibrionales</taxon>
        <taxon>Desulfovibrionaceae</taxon>
        <taxon>Megalodesulfovibrio</taxon>
    </lineage>
</organism>
<evidence type="ECO:0000256" key="3">
    <source>
        <dbReference type="ARBA" id="ARBA00022692"/>
    </source>
</evidence>
<keyword evidence="8" id="KW-1185">Reference proteome</keyword>
<dbReference type="PANTHER" id="PTHR39087">
    <property type="entry name" value="UPF0104 MEMBRANE PROTEIN MJ1595"/>
    <property type="match status" value="1"/>
</dbReference>
<feature type="transmembrane region" description="Helical" evidence="6">
    <location>
        <begin position="236"/>
        <end position="254"/>
    </location>
</feature>
<sequence length="348" mass="37953">MASSSSHLMKHLGTAFRFALVGGCLVYAFWGLEWDKFWLAVQQFGWLGLLVTGVLSVAQYLPVALRISYLTHWQASLLVSLKASVFCLGVNNILPAKLGEVAKAYYLRKKTGLTLGKGLGMIFWERFFDLNILLLMGLVAAVLLGKNIVVAPLGMVVGGIWATVILFRWKPGLSALVAKMLPGEKVKHLFHDVMHQLQCRVSPQFFAALTGYSLIVWAGFAVVYFSAIWLMGELDLTFAQTLTVFVVASIGFAAPSSPGGVGVFEGAFVFAMSLFKVERETALAIALVLRFMFFVPTVLAALYVMAQSGMSLKGIREVQVEPENIEKECVFDESDTAAVPAPQGSAPR</sequence>
<dbReference type="RefSeq" id="WP_021758904.1">
    <property type="nucleotide sequence ID" value="NC_022444.1"/>
</dbReference>
<feature type="transmembrane region" description="Helical" evidence="6">
    <location>
        <begin position="12"/>
        <end position="32"/>
    </location>
</feature>
<evidence type="ECO:0000256" key="5">
    <source>
        <dbReference type="ARBA" id="ARBA00023136"/>
    </source>
</evidence>
<dbReference type="EMBL" id="CP006585">
    <property type="protein sequence ID" value="AGW12285.1"/>
    <property type="molecule type" value="Genomic_DNA"/>
</dbReference>
<evidence type="ECO:0000313" key="8">
    <source>
        <dbReference type="Proteomes" id="UP000016587"/>
    </source>
</evidence>
<dbReference type="STRING" id="1121448.DGI_0364"/>
<keyword evidence="3 6" id="KW-0812">Transmembrane</keyword>
<protein>
    <submittedName>
        <fullName evidence="7">Uncharacterized protein</fullName>
    </submittedName>
</protein>
<dbReference type="InterPro" id="IPR022791">
    <property type="entry name" value="L-PG_synthase/AglD"/>
</dbReference>
<keyword evidence="2" id="KW-1003">Cell membrane</keyword>
<dbReference type="NCBIfam" id="TIGR00374">
    <property type="entry name" value="flippase-like domain"/>
    <property type="match status" value="1"/>
</dbReference>
<dbReference type="KEGG" id="dgg:DGI_0364"/>